<dbReference type="PANTHER" id="PTHR34701:SF1">
    <property type="entry name" value="TRANSCRIPTIONAL REGULATOR MRAZ"/>
    <property type="match status" value="1"/>
</dbReference>
<dbReference type="InterPro" id="IPR037914">
    <property type="entry name" value="SpoVT-AbrB_sf"/>
</dbReference>
<keyword evidence="3" id="KW-0677">Repeat</keyword>
<dbReference type="AlphaFoldDB" id="A0A554LJL1"/>
<reference evidence="9 10" key="1">
    <citation type="submission" date="2017-07" db="EMBL/GenBank/DDBJ databases">
        <title>Mechanisms for carbon and nitrogen cycling indicate functional differentiation within the Candidate Phyla Radiation.</title>
        <authorList>
            <person name="Danczak R.E."/>
            <person name="Johnston M.D."/>
            <person name="Kenah C."/>
            <person name="Slattery M."/>
            <person name="Wrighton K.C."/>
            <person name="Wilkins M.J."/>
        </authorList>
    </citation>
    <scope>NUCLEOTIDE SEQUENCE [LARGE SCALE GENOMIC DNA]</scope>
    <source>
        <strain evidence="9">Licking1014_7</strain>
    </source>
</reference>
<dbReference type="GO" id="GO:0003700">
    <property type="term" value="F:DNA-binding transcription factor activity"/>
    <property type="evidence" value="ECO:0007669"/>
    <property type="project" value="UniProtKB-UniRule"/>
</dbReference>
<dbReference type="GO" id="GO:0005737">
    <property type="term" value="C:cytoplasm"/>
    <property type="evidence" value="ECO:0007669"/>
    <property type="project" value="UniProtKB-UniRule"/>
</dbReference>
<evidence type="ECO:0000256" key="7">
    <source>
        <dbReference type="HAMAP-Rule" id="MF_01008"/>
    </source>
</evidence>
<dbReference type="Proteomes" id="UP000315689">
    <property type="component" value="Unassembled WGS sequence"/>
</dbReference>
<accession>A0A554LJL1</accession>
<evidence type="ECO:0000313" key="9">
    <source>
        <dbReference type="EMBL" id="TSC93052.1"/>
    </source>
</evidence>
<dbReference type="InterPro" id="IPR007159">
    <property type="entry name" value="SpoVT-AbrB_dom"/>
</dbReference>
<dbReference type="EMBL" id="VMGK01000008">
    <property type="protein sequence ID" value="TSC93052.1"/>
    <property type="molecule type" value="Genomic_DNA"/>
</dbReference>
<evidence type="ECO:0000256" key="6">
    <source>
        <dbReference type="ARBA" id="ARBA00023163"/>
    </source>
</evidence>
<comment type="subunit">
    <text evidence="7">Forms oligomers.</text>
</comment>
<dbReference type="PROSITE" id="PS51740">
    <property type="entry name" value="SPOVT_ABRB"/>
    <property type="match status" value="2"/>
</dbReference>
<comment type="subcellular location">
    <subcellularLocation>
        <location evidence="7">Cytoplasm</location>
        <location evidence="7">Nucleoid</location>
    </subcellularLocation>
</comment>
<proteinExistence type="inferred from homology"/>
<evidence type="ECO:0000256" key="1">
    <source>
        <dbReference type="ARBA" id="ARBA00013860"/>
    </source>
</evidence>
<evidence type="ECO:0000256" key="3">
    <source>
        <dbReference type="ARBA" id="ARBA00022737"/>
    </source>
</evidence>
<dbReference type="GO" id="GO:0009295">
    <property type="term" value="C:nucleoid"/>
    <property type="evidence" value="ECO:0007669"/>
    <property type="project" value="UniProtKB-SubCell"/>
</dbReference>
<dbReference type="NCBIfam" id="TIGR00242">
    <property type="entry name" value="division/cell wall cluster transcriptional repressor MraZ"/>
    <property type="match status" value="1"/>
</dbReference>
<dbReference type="InterPro" id="IPR035642">
    <property type="entry name" value="MraZ_N"/>
</dbReference>
<dbReference type="Gene3D" id="3.40.1550.20">
    <property type="entry name" value="Transcriptional regulator MraZ domain"/>
    <property type="match status" value="1"/>
</dbReference>
<dbReference type="InterPro" id="IPR038619">
    <property type="entry name" value="MraZ_sf"/>
</dbReference>
<evidence type="ECO:0000259" key="8">
    <source>
        <dbReference type="PROSITE" id="PS51740"/>
    </source>
</evidence>
<gene>
    <name evidence="7" type="primary">mraZ</name>
    <name evidence="9" type="ORF">CEN89_292</name>
</gene>
<dbReference type="Pfam" id="PF02381">
    <property type="entry name" value="MraZ"/>
    <property type="match status" value="2"/>
</dbReference>
<evidence type="ECO:0000313" key="10">
    <source>
        <dbReference type="Proteomes" id="UP000315689"/>
    </source>
</evidence>
<comment type="caution">
    <text evidence="9">The sequence shown here is derived from an EMBL/GenBank/DDBJ whole genome shotgun (WGS) entry which is preliminary data.</text>
</comment>
<dbReference type="InterPro" id="IPR035644">
    <property type="entry name" value="MraZ_C"/>
</dbReference>
<evidence type="ECO:0000256" key="5">
    <source>
        <dbReference type="ARBA" id="ARBA00023125"/>
    </source>
</evidence>
<dbReference type="SUPFAM" id="SSF89447">
    <property type="entry name" value="AbrB/MazE/MraZ-like"/>
    <property type="match status" value="1"/>
</dbReference>
<keyword evidence="6 7" id="KW-0804">Transcription</keyword>
<feature type="domain" description="SpoVT-AbrB" evidence="8">
    <location>
        <begin position="5"/>
        <end position="47"/>
    </location>
</feature>
<dbReference type="HAMAP" id="MF_01008">
    <property type="entry name" value="MraZ"/>
    <property type="match status" value="1"/>
</dbReference>
<keyword evidence="5 7" id="KW-0238">DNA-binding</keyword>
<name>A0A554LJL1_9BACT</name>
<dbReference type="CDD" id="cd16321">
    <property type="entry name" value="MraZ_C"/>
    <property type="match status" value="1"/>
</dbReference>
<dbReference type="GO" id="GO:2000143">
    <property type="term" value="P:negative regulation of DNA-templated transcription initiation"/>
    <property type="evidence" value="ECO:0007669"/>
    <property type="project" value="TreeGrafter"/>
</dbReference>
<evidence type="ECO:0000256" key="4">
    <source>
        <dbReference type="ARBA" id="ARBA00023015"/>
    </source>
</evidence>
<dbReference type="InterPro" id="IPR020603">
    <property type="entry name" value="MraZ_dom"/>
</dbReference>
<dbReference type="InterPro" id="IPR003444">
    <property type="entry name" value="MraZ"/>
</dbReference>
<dbReference type="CDD" id="cd16320">
    <property type="entry name" value="MraZ_N"/>
    <property type="match status" value="1"/>
</dbReference>
<keyword evidence="2 7" id="KW-0963">Cytoplasm</keyword>
<comment type="similarity">
    <text evidence="7">Belongs to the MraZ family.</text>
</comment>
<sequence length="143" mass="16395">MFIGEFTHSIDQKGRIAIPYRLRRALGKGAVITRGLDNCLTIYTQPEWQRISEKLVKLPMTNPKARAFSRFMFSGAVEISFDRQGRALVPEYLRKYAGLKSQAVIAGLYSKIEIWETKAWEAIKIKTESEKEKISEQLEELGI</sequence>
<organism evidence="9 10">
    <name type="scientific">Candidatus Berkelbacteria bacterium Licking1014_7</name>
    <dbReference type="NCBI Taxonomy" id="2017147"/>
    <lineage>
        <taxon>Bacteria</taxon>
        <taxon>Candidatus Berkelbacteria</taxon>
    </lineage>
</organism>
<feature type="domain" description="SpoVT-AbrB" evidence="8">
    <location>
        <begin position="76"/>
        <end position="119"/>
    </location>
</feature>
<keyword evidence="4 7" id="KW-0805">Transcription regulation</keyword>
<dbReference type="PANTHER" id="PTHR34701">
    <property type="entry name" value="TRANSCRIPTIONAL REGULATOR MRAZ"/>
    <property type="match status" value="1"/>
</dbReference>
<evidence type="ECO:0000256" key="2">
    <source>
        <dbReference type="ARBA" id="ARBA00022490"/>
    </source>
</evidence>
<dbReference type="GO" id="GO:0000976">
    <property type="term" value="F:transcription cis-regulatory region binding"/>
    <property type="evidence" value="ECO:0007669"/>
    <property type="project" value="TreeGrafter"/>
</dbReference>
<protein>
    <recommendedName>
        <fullName evidence="1 7">Transcriptional regulator MraZ</fullName>
    </recommendedName>
</protein>